<evidence type="ECO:0000313" key="3">
    <source>
        <dbReference type="EMBL" id="MUN28852.1"/>
    </source>
</evidence>
<dbReference type="InterPro" id="IPR010095">
    <property type="entry name" value="Cas12f1-like_TNB"/>
</dbReference>
<evidence type="ECO:0000313" key="4">
    <source>
        <dbReference type="Proteomes" id="UP000470772"/>
    </source>
</evidence>
<dbReference type="AlphaFoldDB" id="A0A6A9QUT5"/>
<dbReference type="GO" id="GO:0003677">
    <property type="term" value="F:DNA binding"/>
    <property type="evidence" value="ECO:0007669"/>
    <property type="project" value="UniProtKB-KW"/>
</dbReference>
<accession>A0A6A9QUT5</accession>
<evidence type="ECO:0000256" key="1">
    <source>
        <dbReference type="ARBA" id="ARBA00023125"/>
    </source>
</evidence>
<keyword evidence="1" id="KW-0238">DNA-binding</keyword>
<comment type="caution">
    <text evidence="3">The sequence shown here is derived from an EMBL/GenBank/DDBJ whole genome shotgun (WGS) entry which is preliminary data.</text>
</comment>
<protein>
    <submittedName>
        <fullName evidence="3">Transposase</fullName>
    </submittedName>
</protein>
<dbReference type="EMBL" id="WGGD01000005">
    <property type="protein sequence ID" value="MUN28852.1"/>
    <property type="molecule type" value="Genomic_DNA"/>
</dbReference>
<proteinExistence type="predicted"/>
<gene>
    <name evidence="3" type="ORF">GC250_05230</name>
</gene>
<organism evidence="3 4">
    <name type="scientific">Sulfuracidifex metallicus DSM 6482 = JCM 9184</name>
    <dbReference type="NCBI Taxonomy" id="523847"/>
    <lineage>
        <taxon>Archaea</taxon>
        <taxon>Thermoproteota</taxon>
        <taxon>Thermoprotei</taxon>
        <taxon>Sulfolobales</taxon>
        <taxon>Sulfolobaceae</taxon>
        <taxon>Sulfuracidifex</taxon>
    </lineage>
</organism>
<sequence>MKEQLVSVKVIDFGKLKTIYDDICFFRAYNNAIRKVEGSRLSPPPSIPREILSSIQGKGPIRLGPIEIQFINETKIRLKGYNTLVEGVPELGEPLYAIVDMTDGIKVMLAYEGRKVVVGIDVGIRHLITVASLLDGKLWKVRYFGTDLMKDDFARYLGDNQGYSHLQTIRDKVRRQTIEAVNFIEEMNPKVVAMEDLRLYDNKIGRGLKTIQNALELELYKRGIRYRRLEPYNTSKICSNCGYKKGEILGSIFVCPACGYKADRDFNAAFNIALRCFYTC</sequence>
<reference evidence="3 4" key="1">
    <citation type="submission" date="2019-10" db="EMBL/GenBank/DDBJ databases">
        <title>Sequencing and Assembly of Multiple Reported Metal-Biooxidizing Members of the Extremely Thermoacidophilic Archaeal Family Sulfolobaceae.</title>
        <authorList>
            <person name="Counts J.A."/>
            <person name="Kelly R.M."/>
        </authorList>
    </citation>
    <scope>NUCLEOTIDE SEQUENCE [LARGE SCALE GENOMIC DNA]</scope>
    <source>
        <strain evidence="3 4">DSM 6482</strain>
    </source>
</reference>
<dbReference type="Pfam" id="PF07282">
    <property type="entry name" value="Cas12f1-like_TNB"/>
    <property type="match status" value="1"/>
</dbReference>
<name>A0A6A9QUT5_SULME</name>
<evidence type="ECO:0000259" key="2">
    <source>
        <dbReference type="Pfam" id="PF07282"/>
    </source>
</evidence>
<feature type="domain" description="Cas12f1-like TNB" evidence="2">
    <location>
        <begin position="211"/>
        <end position="272"/>
    </location>
</feature>
<dbReference type="Proteomes" id="UP000470772">
    <property type="component" value="Unassembled WGS sequence"/>
</dbReference>
<keyword evidence="4" id="KW-1185">Reference proteome</keyword>
<dbReference type="RefSeq" id="WP_156016469.1">
    <property type="nucleotide sequence ID" value="NZ_WGGD01000005.1"/>
</dbReference>